<dbReference type="SUPFAM" id="SSF53720">
    <property type="entry name" value="ALDH-like"/>
    <property type="match status" value="1"/>
</dbReference>
<dbReference type="InterPro" id="IPR015590">
    <property type="entry name" value="Aldehyde_DH_dom"/>
</dbReference>
<dbReference type="EMBL" id="CABVGX010000026">
    <property type="protein sequence ID" value="VVN02122.1"/>
    <property type="molecule type" value="Genomic_DNA"/>
</dbReference>
<dbReference type="AlphaFoldDB" id="A0A5E6U9B5"/>
<dbReference type="PANTHER" id="PTHR43353:SF3">
    <property type="entry name" value="ALDEHYDE DEHYDROGENASE-RELATED"/>
    <property type="match status" value="1"/>
</dbReference>
<dbReference type="OrthoDB" id="9770537at2"/>
<dbReference type="Gene3D" id="3.40.309.10">
    <property type="entry name" value="Aldehyde Dehydrogenase, Chain A, domain 2"/>
    <property type="match status" value="1"/>
</dbReference>
<organism evidence="3 4">
    <name type="scientific">Pseudomonas fluorescens</name>
    <dbReference type="NCBI Taxonomy" id="294"/>
    <lineage>
        <taxon>Bacteria</taxon>
        <taxon>Pseudomonadati</taxon>
        <taxon>Pseudomonadota</taxon>
        <taxon>Gammaproteobacteria</taxon>
        <taxon>Pseudomonadales</taxon>
        <taxon>Pseudomonadaceae</taxon>
        <taxon>Pseudomonas</taxon>
    </lineage>
</organism>
<dbReference type="InterPro" id="IPR044151">
    <property type="entry name" value="ALDH_KGSADH"/>
</dbReference>
<sequence length="527" mass="55925">MNLTGHLLIGAQDVATSDGTMRALNPASNQLIGPEFALGGTLQVDQAATLADAAFDSYSHTSLAERAAFLDSIADNLDSVSTALAARAALETGLPQAQLEGEVGKSATQFRQFADVVRKGRFLQLAIDPAQPDRQPRPRMDHRLQKIAIGPVAIFGASNFPIFYSVAGGDTASALAAGAPVILKAHNAHPGASEIQARAIRNAVQKHGLHEGVFSMVRGSGNAIGEALVDHPLIKAVTFTGSEQGGMALYRRAQLRREPIPVFTEMASVNPTFILPDALAERGALIGDGFIERMLVNVGQACLRPALIIAVKGAGLEALRSAMIKRVGDAAARTMLTPAIQAAYVKGLVAQENVGASLVAVGGPGQADFDGRSALLEVDAQRFLSEPALAREVFGPSALLVTVDDETQLLEVARVLKGQLSAAMHLEHSDLELARRLLPILERRTGRIVVNAFAHPQEVTFATVHGGPFPATSDSRFSSVGMTSIERFLRPVAYQGFPDELLPEALRQDNPLRLTRSIDGDTPQHVL</sequence>
<evidence type="ECO:0000313" key="3">
    <source>
        <dbReference type="EMBL" id="VVN02122.1"/>
    </source>
</evidence>
<reference evidence="3 4" key="1">
    <citation type="submission" date="2019-09" db="EMBL/GenBank/DDBJ databases">
        <authorList>
            <person name="Chandra G."/>
            <person name="Truman W A."/>
        </authorList>
    </citation>
    <scope>NUCLEOTIDE SEQUENCE [LARGE SCALE GENOMIC DNA]</scope>
    <source>
        <strain evidence="3">PS645</strain>
    </source>
</reference>
<dbReference type="InterPro" id="IPR016162">
    <property type="entry name" value="Ald_DH_N"/>
</dbReference>
<dbReference type="InterPro" id="IPR050740">
    <property type="entry name" value="Aldehyde_DH_Superfamily"/>
</dbReference>
<keyword evidence="1 3" id="KW-0560">Oxidoreductase</keyword>
<dbReference type="InterPro" id="IPR016163">
    <property type="entry name" value="Ald_DH_C"/>
</dbReference>
<evidence type="ECO:0000313" key="4">
    <source>
        <dbReference type="Proteomes" id="UP000325607"/>
    </source>
</evidence>
<dbReference type="EC" id="1.2.1.26" evidence="3"/>
<name>A0A5E6U9B5_PSEFL</name>
<protein>
    <submittedName>
        <fullName evidence="3">Alpha-ketoglutaric semialdehyde dehydrogenase</fullName>
        <ecNumber evidence="3">1.2.1.26</ecNumber>
    </submittedName>
</protein>
<gene>
    <name evidence="3" type="ORF">PS645_03346</name>
</gene>
<dbReference type="InterPro" id="IPR016161">
    <property type="entry name" value="Ald_DH/histidinol_DH"/>
</dbReference>
<dbReference type="Gene3D" id="3.40.605.10">
    <property type="entry name" value="Aldehyde Dehydrogenase, Chain A, domain 1"/>
    <property type="match status" value="1"/>
</dbReference>
<evidence type="ECO:0000256" key="1">
    <source>
        <dbReference type="ARBA" id="ARBA00023002"/>
    </source>
</evidence>
<dbReference type="CDD" id="cd07129">
    <property type="entry name" value="ALDH_KGSADH"/>
    <property type="match status" value="1"/>
</dbReference>
<evidence type="ECO:0000259" key="2">
    <source>
        <dbReference type="Pfam" id="PF00171"/>
    </source>
</evidence>
<dbReference type="GO" id="GO:0047533">
    <property type="term" value="F:2,5-dioxovalerate dehydrogenase (NADP+) activity"/>
    <property type="evidence" value="ECO:0007669"/>
    <property type="project" value="UniProtKB-EC"/>
</dbReference>
<dbReference type="Pfam" id="PF00171">
    <property type="entry name" value="Aldedh"/>
    <property type="match status" value="1"/>
</dbReference>
<feature type="domain" description="Aldehyde dehydrogenase" evidence="2">
    <location>
        <begin position="17"/>
        <end position="460"/>
    </location>
</feature>
<proteinExistence type="predicted"/>
<dbReference type="Proteomes" id="UP000325607">
    <property type="component" value="Unassembled WGS sequence"/>
</dbReference>
<accession>A0A5E6U9B5</accession>
<dbReference type="RefSeq" id="WP_150581470.1">
    <property type="nucleotide sequence ID" value="NZ_CABVGX010000026.1"/>
</dbReference>
<dbReference type="PANTHER" id="PTHR43353">
    <property type="entry name" value="SUCCINATE-SEMIALDEHYDE DEHYDROGENASE, MITOCHONDRIAL"/>
    <property type="match status" value="1"/>
</dbReference>